<proteinExistence type="predicted"/>
<gene>
    <name evidence="1" type="ORF">E2C01_044727</name>
</gene>
<protein>
    <submittedName>
        <fullName evidence="1">Uncharacterized protein</fullName>
    </submittedName>
</protein>
<accession>A0A5B7FWC6</accession>
<name>A0A5B7FWC6_PORTR</name>
<evidence type="ECO:0000313" key="2">
    <source>
        <dbReference type="Proteomes" id="UP000324222"/>
    </source>
</evidence>
<dbReference type="AlphaFoldDB" id="A0A5B7FWC6"/>
<organism evidence="1 2">
    <name type="scientific">Portunus trituberculatus</name>
    <name type="common">Swimming crab</name>
    <name type="synonym">Neptunus trituberculatus</name>
    <dbReference type="NCBI Taxonomy" id="210409"/>
    <lineage>
        <taxon>Eukaryota</taxon>
        <taxon>Metazoa</taxon>
        <taxon>Ecdysozoa</taxon>
        <taxon>Arthropoda</taxon>
        <taxon>Crustacea</taxon>
        <taxon>Multicrustacea</taxon>
        <taxon>Malacostraca</taxon>
        <taxon>Eumalacostraca</taxon>
        <taxon>Eucarida</taxon>
        <taxon>Decapoda</taxon>
        <taxon>Pleocyemata</taxon>
        <taxon>Brachyura</taxon>
        <taxon>Eubrachyura</taxon>
        <taxon>Portunoidea</taxon>
        <taxon>Portunidae</taxon>
        <taxon>Portuninae</taxon>
        <taxon>Portunus</taxon>
    </lineage>
</organism>
<evidence type="ECO:0000313" key="1">
    <source>
        <dbReference type="EMBL" id="MPC50892.1"/>
    </source>
</evidence>
<sequence length="85" mass="9120">MVRQTRRGVPAVHLIDVGPAPALHRCVAEQVSPGTERCGPFTFRADVYSLGHLSSVHPDAGTLQVPGFSTWGSRTGDVHKISRST</sequence>
<dbReference type="EMBL" id="VSRR010009793">
    <property type="protein sequence ID" value="MPC50892.1"/>
    <property type="molecule type" value="Genomic_DNA"/>
</dbReference>
<reference evidence="1 2" key="1">
    <citation type="submission" date="2019-05" db="EMBL/GenBank/DDBJ databases">
        <title>Another draft genome of Portunus trituberculatus and its Hox gene families provides insights of decapod evolution.</title>
        <authorList>
            <person name="Jeong J.-H."/>
            <person name="Song I."/>
            <person name="Kim S."/>
            <person name="Choi T."/>
            <person name="Kim D."/>
            <person name="Ryu S."/>
            <person name="Kim W."/>
        </authorList>
    </citation>
    <scope>NUCLEOTIDE SEQUENCE [LARGE SCALE GENOMIC DNA]</scope>
    <source>
        <tissue evidence="1">Muscle</tissue>
    </source>
</reference>
<comment type="caution">
    <text evidence="1">The sequence shown here is derived from an EMBL/GenBank/DDBJ whole genome shotgun (WGS) entry which is preliminary data.</text>
</comment>
<dbReference type="Proteomes" id="UP000324222">
    <property type="component" value="Unassembled WGS sequence"/>
</dbReference>
<keyword evidence="2" id="KW-1185">Reference proteome</keyword>